<feature type="binding site" evidence="7">
    <location>
        <position position="101"/>
    </location>
    <ligand>
        <name>Zn(2+)</name>
        <dbReference type="ChEBI" id="CHEBI:29105"/>
    </ligand>
</feature>
<evidence type="ECO:0000256" key="4">
    <source>
        <dbReference type="ARBA" id="ARBA00023015"/>
    </source>
</evidence>
<evidence type="ECO:0000256" key="2">
    <source>
        <dbReference type="ARBA" id="ARBA00022491"/>
    </source>
</evidence>
<dbReference type="SUPFAM" id="SSF46785">
    <property type="entry name" value="Winged helix' DNA-binding domain"/>
    <property type="match status" value="1"/>
</dbReference>
<keyword evidence="5" id="KW-0238">DNA-binding</keyword>
<dbReference type="InterPro" id="IPR036390">
    <property type="entry name" value="WH_DNA-bd_sf"/>
</dbReference>
<gene>
    <name evidence="9" type="ORF">GM661_06185</name>
</gene>
<dbReference type="GO" id="GO:0000976">
    <property type="term" value="F:transcription cis-regulatory region binding"/>
    <property type="evidence" value="ECO:0007669"/>
    <property type="project" value="TreeGrafter"/>
</dbReference>
<keyword evidence="4" id="KW-0805">Transcription regulation</keyword>
<evidence type="ECO:0000256" key="7">
    <source>
        <dbReference type="PIRSR" id="PIRSR602481-1"/>
    </source>
</evidence>
<organism evidence="9 10">
    <name type="scientific">Iocasia fonsfrigidae</name>
    <dbReference type="NCBI Taxonomy" id="2682810"/>
    <lineage>
        <taxon>Bacteria</taxon>
        <taxon>Bacillati</taxon>
        <taxon>Bacillota</taxon>
        <taxon>Clostridia</taxon>
        <taxon>Halanaerobiales</taxon>
        <taxon>Halanaerobiaceae</taxon>
        <taxon>Iocasia</taxon>
    </lineage>
</organism>
<keyword evidence="3 7" id="KW-0862">Zinc</keyword>
<evidence type="ECO:0000256" key="8">
    <source>
        <dbReference type="PIRSR" id="PIRSR602481-2"/>
    </source>
</evidence>
<evidence type="ECO:0000313" key="10">
    <source>
        <dbReference type="Proteomes" id="UP000665020"/>
    </source>
</evidence>
<evidence type="ECO:0000256" key="3">
    <source>
        <dbReference type="ARBA" id="ARBA00022833"/>
    </source>
</evidence>
<dbReference type="GO" id="GO:0008270">
    <property type="term" value="F:zinc ion binding"/>
    <property type="evidence" value="ECO:0007669"/>
    <property type="project" value="TreeGrafter"/>
</dbReference>
<keyword evidence="2" id="KW-0678">Repressor</keyword>
<evidence type="ECO:0000313" key="9">
    <source>
        <dbReference type="EMBL" id="QTL97601.1"/>
    </source>
</evidence>
<dbReference type="PANTHER" id="PTHR33202">
    <property type="entry name" value="ZINC UPTAKE REGULATION PROTEIN"/>
    <property type="match status" value="1"/>
</dbReference>
<dbReference type="Pfam" id="PF01475">
    <property type="entry name" value="FUR"/>
    <property type="match status" value="1"/>
</dbReference>
<feature type="binding site" evidence="8">
    <location>
        <position position="130"/>
    </location>
    <ligand>
        <name>Fe cation</name>
        <dbReference type="ChEBI" id="CHEBI:24875"/>
    </ligand>
</feature>
<evidence type="ECO:0000256" key="5">
    <source>
        <dbReference type="ARBA" id="ARBA00023125"/>
    </source>
</evidence>
<reference evidence="9" key="1">
    <citation type="submission" date="2019-12" db="EMBL/GenBank/DDBJ databases">
        <authorList>
            <person name="zhang j."/>
            <person name="sun C.M."/>
        </authorList>
    </citation>
    <scope>NUCLEOTIDE SEQUENCE</scope>
    <source>
        <strain evidence="9">NS-1</strain>
    </source>
</reference>
<dbReference type="InterPro" id="IPR043135">
    <property type="entry name" value="Fur_C"/>
</dbReference>
<dbReference type="GO" id="GO:0003700">
    <property type="term" value="F:DNA-binding transcription factor activity"/>
    <property type="evidence" value="ECO:0007669"/>
    <property type="project" value="InterPro"/>
</dbReference>
<accession>A0A8A7K819</accession>
<dbReference type="GO" id="GO:0045892">
    <property type="term" value="P:negative regulation of DNA-templated transcription"/>
    <property type="evidence" value="ECO:0007669"/>
    <property type="project" value="TreeGrafter"/>
</dbReference>
<dbReference type="Gene3D" id="3.30.1490.190">
    <property type="match status" value="1"/>
</dbReference>
<evidence type="ECO:0000256" key="6">
    <source>
        <dbReference type="ARBA" id="ARBA00023163"/>
    </source>
</evidence>
<dbReference type="KEGG" id="ifn:GM661_06185"/>
<dbReference type="CDD" id="cd07153">
    <property type="entry name" value="Fur_like"/>
    <property type="match status" value="1"/>
</dbReference>
<sequence>MSNEYEKIINCIEGKGVRLTPQRRAVINVFIENKDQHLTAADIYDLLKVKNRSLGLATIYRTLNLLENKGVVVRRNFDSETSSYEFIINQSEHNHLICKSCGKVIEIPDLLPDNFKEIIFEQEKFHYIAHSTKVYGYCQDCQKELREEKNNNQGVN</sequence>
<dbReference type="Proteomes" id="UP000665020">
    <property type="component" value="Chromosome"/>
</dbReference>
<name>A0A8A7K819_9FIRM</name>
<evidence type="ECO:0000256" key="1">
    <source>
        <dbReference type="ARBA" id="ARBA00007957"/>
    </source>
</evidence>
<comment type="cofactor">
    <cofactor evidence="7">
        <name>Zn(2+)</name>
        <dbReference type="ChEBI" id="CHEBI:29105"/>
    </cofactor>
    <text evidence="7">Binds 1 zinc ion per subunit.</text>
</comment>
<keyword evidence="8" id="KW-0408">Iron</keyword>
<keyword evidence="6" id="KW-0804">Transcription</keyword>
<dbReference type="EMBL" id="CP046640">
    <property type="protein sequence ID" value="QTL97601.1"/>
    <property type="molecule type" value="Genomic_DNA"/>
</dbReference>
<keyword evidence="7" id="KW-0479">Metal-binding</keyword>
<feature type="binding site" evidence="7">
    <location>
        <position position="98"/>
    </location>
    <ligand>
        <name>Zn(2+)</name>
        <dbReference type="ChEBI" id="CHEBI:29105"/>
    </ligand>
</feature>
<feature type="binding site" evidence="7">
    <location>
        <position position="141"/>
    </location>
    <ligand>
        <name>Zn(2+)</name>
        <dbReference type="ChEBI" id="CHEBI:29105"/>
    </ligand>
</feature>
<comment type="cofactor">
    <cofactor evidence="8">
        <name>Mn(2+)</name>
        <dbReference type="ChEBI" id="CHEBI:29035"/>
    </cofactor>
    <cofactor evidence="8">
        <name>Fe(2+)</name>
        <dbReference type="ChEBI" id="CHEBI:29033"/>
    </cofactor>
    <text evidence="8">Binds 1 Mn(2+) or Fe(2+) ion per subunit.</text>
</comment>
<protein>
    <submittedName>
        <fullName evidence="9">Transcriptional repressor</fullName>
    </submittedName>
</protein>
<keyword evidence="10" id="KW-1185">Reference proteome</keyword>
<feature type="binding site" evidence="7">
    <location>
        <position position="138"/>
    </location>
    <ligand>
        <name>Zn(2+)</name>
        <dbReference type="ChEBI" id="CHEBI:29105"/>
    </ligand>
</feature>
<dbReference type="Gene3D" id="1.10.10.10">
    <property type="entry name" value="Winged helix-like DNA-binding domain superfamily/Winged helix DNA-binding domain"/>
    <property type="match status" value="1"/>
</dbReference>
<dbReference type="InterPro" id="IPR036388">
    <property type="entry name" value="WH-like_DNA-bd_sf"/>
</dbReference>
<dbReference type="GO" id="GO:1900376">
    <property type="term" value="P:regulation of secondary metabolite biosynthetic process"/>
    <property type="evidence" value="ECO:0007669"/>
    <property type="project" value="TreeGrafter"/>
</dbReference>
<dbReference type="RefSeq" id="WP_230869224.1">
    <property type="nucleotide sequence ID" value="NZ_CP046640.1"/>
</dbReference>
<dbReference type="AlphaFoldDB" id="A0A8A7K819"/>
<dbReference type="PANTHER" id="PTHR33202:SF7">
    <property type="entry name" value="FERRIC UPTAKE REGULATION PROTEIN"/>
    <property type="match status" value="1"/>
</dbReference>
<proteinExistence type="inferred from homology"/>
<comment type="similarity">
    <text evidence="1">Belongs to the Fur family.</text>
</comment>
<dbReference type="InterPro" id="IPR002481">
    <property type="entry name" value="FUR"/>
</dbReference>